<feature type="binding site" evidence="1">
    <location>
        <position position="846"/>
    </location>
    <ligand>
        <name>Zn(2+)</name>
        <dbReference type="ChEBI" id="CHEBI:29105"/>
    </ligand>
</feature>
<feature type="binding site" evidence="1">
    <location>
        <position position="845"/>
    </location>
    <ligand>
        <name>Zn(2+)</name>
        <dbReference type="ChEBI" id="CHEBI:29105"/>
    </ligand>
</feature>
<dbReference type="InterPro" id="IPR017146">
    <property type="entry name" value="Lanti_2_LanM"/>
</dbReference>
<dbReference type="GO" id="GO:0046872">
    <property type="term" value="F:metal ion binding"/>
    <property type="evidence" value="ECO:0007669"/>
    <property type="project" value="UniProtKB-KW"/>
</dbReference>
<dbReference type="PIRSF" id="PIRSF037228">
    <property type="entry name" value="Lant_mod_RumM"/>
    <property type="match status" value="1"/>
</dbReference>
<dbReference type="Proteomes" id="UP001224674">
    <property type="component" value="Chromosome"/>
</dbReference>
<dbReference type="InterPro" id="IPR007822">
    <property type="entry name" value="LANC-like"/>
</dbReference>
<dbReference type="Pfam" id="PF05147">
    <property type="entry name" value="LANC_like"/>
    <property type="match status" value="1"/>
</dbReference>
<dbReference type="Gene3D" id="1.50.10.20">
    <property type="match status" value="1"/>
</dbReference>
<proteinExistence type="predicted"/>
<dbReference type="PRINTS" id="PR01950">
    <property type="entry name" value="LANCSUPER"/>
</dbReference>
<reference evidence="3 4" key="1">
    <citation type="submission" date="2023-03" db="EMBL/GenBank/DDBJ databases">
        <title>Complete genome sequences of several Auritidibacter ignavus strains isolated from ear infections.</title>
        <authorList>
            <person name="Baehr T."/>
            <person name="Baumhoegger A.M."/>
        </authorList>
    </citation>
    <scope>NUCLEOTIDE SEQUENCE [LARGE SCALE GENOMIC DNA]</scope>
    <source>
        <strain evidence="3 4">BABAE-6</strain>
    </source>
</reference>
<keyword evidence="1" id="KW-0862">Zinc</keyword>
<keyword evidence="1" id="KW-0479">Metal-binding</keyword>
<evidence type="ECO:0000259" key="2">
    <source>
        <dbReference type="Pfam" id="PF13575"/>
    </source>
</evidence>
<evidence type="ECO:0000313" key="3">
    <source>
        <dbReference type="EMBL" id="WGH92257.1"/>
    </source>
</evidence>
<evidence type="ECO:0000256" key="1">
    <source>
        <dbReference type="PIRSR" id="PIRSR607822-1"/>
    </source>
</evidence>
<keyword evidence="4" id="KW-1185">Reference proteome</keyword>
<dbReference type="AlphaFoldDB" id="A0AAJ6AGE0"/>
<dbReference type="GO" id="GO:0031179">
    <property type="term" value="P:peptide modification"/>
    <property type="evidence" value="ECO:0007669"/>
    <property type="project" value="InterPro"/>
</dbReference>
<accession>A0AAJ6AGE0</accession>
<dbReference type="EMBL" id="CP122566">
    <property type="protein sequence ID" value="WGH92257.1"/>
    <property type="molecule type" value="Genomic_DNA"/>
</dbReference>
<dbReference type="CDD" id="cd04792">
    <property type="entry name" value="LanM-like"/>
    <property type="match status" value="1"/>
</dbReference>
<dbReference type="RefSeq" id="WP_279674453.1">
    <property type="nucleotide sequence ID" value="NZ_CP122566.1"/>
</dbReference>
<dbReference type="Pfam" id="PF13575">
    <property type="entry name" value="DUF4135"/>
    <property type="match status" value="1"/>
</dbReference>
<gene>
    <name evidence="3" type="ORF">QDX21_07945</name>
</gene>
<dbReference type="SUPFAM" id="SSF158745">
    <property type="entry name" value="LanC-like"/>
    <property type="match status" value="1"/>
</dbReference>
<organism evidence="3 4">
    <name type="scientific">Auritidibacter ignavus</name>
    <dbReference type="NCBI Taxonomy" id="678932"/>
    <lineage>
        <taxon>Bacteria</taxon>
        <taxon>Bacillati</taxon>
        <taxon>Actinomycetota</taxon>
        <taxon>Actinomycetes</taxon>
        <taxon>Micrococcales</taxon>
        <taxon>Micrococcaceae</taxon>
        <taxon>Auritidibacter</taxon>
    </lineage>
</organism>
<name>A0AAJ6AGE0_9MICC</name>
<dbReference type="NCBIfam" id="TIGR03897">
    <property type="entry name" value="lanti_2_LanM"/>
    <property type="match status" value="1"/>
</dbReference>
<feature type="domain" description="Lantibiotic biosynthesis protein dehydration" evidence="2">
    <location>
        <begin position="97"/>
        <end position="461"/>
    </location>
</feature>
<evidence type="ECO:0000313" key="4">
    <source>
        <dbReference type="Proteomes" id="UP001224674"/>
    </source>
</evidence>
<feature type="binding site" evidence="1">
    <location>
        <position position="790"/>
    </location>
    <ligand>
        <name>Zn(2+)</name>
        <dbReference type="ChEBI" id="CHEBI:29105"/>
    </ligand>
</feature>
<dbReference type="InterPro" id="IPR025410">
    <property type="entry name" value="Lant_dehyd"/>
</dbReference>
<dbReference type="SMART" id="SM01260">
    <property type="entry name" value="LANC_like"/>
    <property type="match status" value="1"/>
</dbReference>
<protein>
    <submittedName>
        <fullName evidence="3">Type 2 lanthipeptide synthetase LanM family protein</fullName>
    </submittedName>
</protein>
<sequence>MTARLSDQPSPSAPPFAGFLTTIHEHAGPLTRTLIAENAFHSEVLKILMPALIYLLNERRIEKTLPGLTLEDRYQAFNADLVPDVLTEIETRFAPVHRRLHERLTSFEDLCHTITDRYEADADELRSSGIIPATDDAVEVIEPTGDLHAGTATSRVGLTSGVVVYFKPRTAANETLLQRVSDLVCRRAGDEPFPVTPPVLDHTTYCWVQAVERTAAESSEDIRTYYRRSGHLLLVAYALRLTDLHHENIVPVGDRPCVVDAETIFTTMIRQPSFPTSAATEVNGKILASVTGTGMLPIVSGMRIYGGDVSAFSRGHWRPEKRVLINPERDDLRYERGYEDRYDPSHLPFLADTDGHTEPMLPNDHVDTIIEGFTRSYQALLESREDIRQLLESSSEAVRCRLLARRTSDYSVFIEYLWSISNLSRQEDLTRRLRRSGAGIPTGVMESEERQIAQANIPSFACGAASTSITDADGIAVGQLSESPLRLTLEHLDSLDEQDLTLQRRLIEFTFESEEVLSLVSPTRVTYQRHVASSEISDAAHQLWEQIVSTAAPSRTDDSVNWLSLGVDDHDQFELRPLIGSVYEGTTGLALGMLDYRDLTGQHSGDGIFQAIGREATEAFHRDLESPKRLLSYYNGAAGHLALLSALSQRGLITTDVDQLTETFLSTCLTASLDDVDTDVLAGVSGTLIALADAPDGSLRAHVAERLATYLVSLRETRWTIDRPRGLDNASFAHGASGIATGLLHAAHITGDSTFRDEWRAAWKHEAKFRAHGSWRDERHDDGDPSANWCHGLTGIMLARHRWLCLDDTHGLLSRDERTEVTSELHDAARGVQNIGLDLNSLSLCHGILGNLLALESVSNKLPTSSWDDDWHSVAGFGLRDGWLCGLSSFVESYSAMTGVSGMLHAFSRAAAGTTSPSALLMPSLTGGRAN</sequence>